<dbReference type="EMBL" id="BMIP01000002">
    <property type="protein sequence ID" value="GGD65622.1"/>
    <property type="molecule type" value="Genomic_DNA"/>
</dbReference>
<evidence type="ECO:0000313" key="2">
    <source>
        <dbReference type="EMBL" id="GGD65622.1"/>
    </source>
</evidence>
<organism evidence="2 3">
    <name type="scientific">Croceicoccus mobilis</name>
    <dbReference type="NCBI Taxonomy" id="1703339"/>
    <lineage>
        <taxon>Bacteria</taxon>
        <taxon>Pseudomonadati</taxon>
        <taxon>Pseudomonadota</taxon>
        <taxon>Alphaproteobacteria</taxon>
        <taxon>Sphingomonadales</taxon>
        <taxon>Erythrobacteraceae</taxon>
        <taxon>Croceicoccus</taxon>
    </lineage>
</organism>
<dbReference type="RefSeq" id="WP_156522102.1">
    <property type="nucleotide sequence ID" value="NZ_BMIP01000002.1"/>
</dbReference>
<keyword evidence="1" id="KW-0472">Membrane</keyword>
<evidence type="ECO:0008006" key="4">
    <source>
        <dbReference type="Google" id="ProtNLM"/>
    </source>
</evidence>
<reference evidence="2" key="2">
    <citation type="submission" date="2020-09" db="EMBL/GenBank/DDBJ databases">
        <authorList>
            <person name="Sun Q."/>
            <person name="Zhou Y."/>
        </authorList>
    </citation>
    <scope>NUCLEOTIDE SEQUENCE</scope>
    <source>
        <strain evidence="2">CGMCC 1.15360</strain>
    </source>
</reference>
<comment type="caution">
    <text evidence="2">The sequence shown here is derived from an EMBL/GenBank/DDBJ whole genome shotgun (WGS) entry which is preliminary data.</text>
</comment>
<accession>A0A916YX24</accession>
<sequence>MTSLLEKRSPRRTIIAALVAVAVLAIGLIGWRLIPLHAPPSDEQAERFVKIGLQFQEQSPREPVSFFGPAALYPAAEDKTTLDALHSQMAMLAQEMEGASNPRRARLHERAKRLAALIALAAGDEKLSFDEEAKRLYGLDPATLDEAKFAQLRAKLDQLLPGDGSLTSRVQAFRDRYIVPEELRPELFQRALDECRVRTKRHWSLPPEEKLYVEWNSYAGAAWHQYQGNFRSSLQINPQAVAFLGSIVDVACHEGYPGHHVQFLLREMDFGNGKLPLEEKVVFLRSPGSVVREGAADYGVSLAFPIEDRLVFERDVLFPLAHFPPEDAEHFEQVRSLLAQLAPAALPILRDYRDREIAPAAAIAALDDKALIGSPQALLGFTDNLGAFVTGYTSVREQVRAAIEQGNPDEEERWARLRALLGMADNVPLGVASDRLSVAGTEADD</sequence>
<evidence type="ECO:0000313" key="3">
    <source>
        <dbReference type="Proteomes" id="UP000612349"/>
    </source>
</evidence>
<keyword evidence="1" id="KW-0812">Transmembrane</keyword>
<reference evidence="2" key="1">
    <citation type="journal article" date="2014" name="Int. J. Syst. Evol. Microbiol.">
        <title>Complete genome sequence of Corynebacterium casei LMG S-19264T (=DSM 44701T), isolated from a smear-ripened cheese.</title>
        <authorList>
            <consortium name="US DOE Joint Genome Institute (JGI-PGF)"/>
            <person name="Walter F."/>
            <person name="Albersmeier A."/>
            <person name="Kalinowski J."/>
            <person name="Ruckert C."/>
        </authorList>
    </citation>
    <scope>NUCLEOTIDE SEQUENCE</scope>
    <source>
        <strain evidence="2">CGMCC 1.15360</strain>
    </source>
</reference>
<gene>
    <name evidence="2" type="ORF">GCM10010990_13890</name>
</gene>
<dbReference type="Proteomes" id="UP000612349">
    <property type="component" value="Unassembled WGS sequence"/>
</dbReference>
<name>A0A916YX24_9SPHN</name>
<keyword evidence="1" id="KW-1133">Transmembrane helix</keyword>
<dbReference type="AlphaFoldDB" id="A0A916YX24"/>
<keyword evidence="3" id="KW-1185">Reference proteome</keyword>
<proteinExistence type="predicted"/>
<feature type="transmembrane region" description="Helical" evidence="1">
    <location>
        <begin position="12"/>
        <end position="34"/>
    </location>
</feature>
<dbReference type="OrthoDB" id="140419at2"/>
<evidence type="ECO:0000256" key="1">
    <source>
        <dbReference type="SAM" id="Phobius"/>
    </source>
</evidence>
<protein>
    <recommendedName>
        <fullName evidence="4">DUF885 domain-containing protein</fullName>
    </recommendedName>
</protein>